<reference evidence="5 6" key="1">
    <citation type="submission" date="2017-03" db="EMBL/GenBank/DDBJ databases">
        <authorList>
            <person name="Afonso C.L."/>
            <person name="Miller P.J."/>
            <person name="Scott M.A."/>
            <person name="Spackman E."/>
            <person name="Goraichik I."/>
            <person name="Dimitrov K.M."/>
            <person name="Suarez D.L."/>
            <person name="Swayne D.E."/>
        </authorList>
    </citation>
    <scope>NUCLEOTIDE SEQUENCE [LARGE SCALE GENOMIC DNA]</scope>
    <source>
        <strain evidence="5">PRJEB14757</strain>
    </source>
</reference>
<organism evidence="5 6">
    <name type="scientific">Desulfamplus magnetovallimortis</name>
    <dbReference type="NCBI Taxonomy" id="1246637"/>
    <lineage>
        <taxon>Bacteria</taxon>
        <taxon>Pseudomonadati</taxon>
        <taxon>Thermodesulfobacteriota</taxon>
        <taxon>Desulfobacteria</taxon>
        <taxon>Desulfobacterales</taxon>
        <taxon>Desulfobacteraceae</taxon>
        <taxon>Desulfamplus</taxon>
    </lineage>
</organism>
<evidence type="ECO:0000259" key="4">
    <source>
        <dbReference type="PROSITE" id="PS50887"/>
    </source>
</evidence>
<dbReference type="EMBL" id="FWEV01000008">
    <property type="protein sequence ID" value="SLM27633.1"/>
    <property type="molecule type" value="Genomic_DNA"/>
</dbReference>
<dbReference type="SMART" id="SM00091">
    <property type="entry name" value="PAS"/>
    <property type="match status" value="1"/>
</dbReference>
<dbReference type="NCBIfam" id="TIGR00254">
    <property type="entry name" value="GGDEF"/>
    <property type="match status" value="1"/>
</dbReference>
<feature type="domain" description="GGDEF" evidence="4">
    <location>
        <begin position="188"/>
        <end position="321"/>
    </location>
</feature>
<dbReference type="InterPro" id="IPR029787">
    <property type="entry name" value="Nucleotide_cyclase"/>
</dbReference>
<dbReference type="PANTHER" id="PTHR45138">
    <property type="entry name" value="REGULATORY COMPONENTS OF SENSORY TRANSDUCTION SYSTEM"/>
    <property type="match status" value="1"/>
</dbReference>
<evidence type="ECO:0000313" key="6">
    <source>
        <dbReference type="Proteomes" id="UP000191931"/>
    </source>
</evidence>
<dbReference type="OrthoDB" id="9790367at2"/>
<evidence type="ECO:0000256" key="1">
    <source>
        <dbReference type="ARBA" id="ARBA00012528"/>
    </source>
</evidence>
<dbReference type="CDD" id="cd01949">
    <property type="entry name" value="GGDEF"/>
    <property type="match status" value="1"/>
</dbReference>
<dbReference type="SMART" id="SM00267">
    <property type="entry name" value="GGDEF"/>
    <property type="match status" value="1"/>
</dbReference>
<evidence type="ECO:0000259" key="3">
    <source>
        <dbReference type="PROSITE" id="PS50112"/>
    </source>
</evidence>
<dbReference type="InterPro" id="IPR000160">
    <property type="entry name" value="GGDEF_dom"/>
</dbReference>
<dbReference type="GO" id="GO:0052621">
    <property type="term" value="F:diguanylate cyclase activity"/>
    <property type="evidence" value="ECO:0007669"/>
    <property type="project" value="UniProtKB-EC"/>
</dbReference>
<dbReference type="Gene3D" id="3.30.450.20">
    <property type="entry name" value="PAS domain"/>
    <property type="match status" value="1"/>
</dbReference>
<dbReference type="PROSITE" id="PS50887">
    <property type="entry name" value="GGDEF"/>
    <property type="match status" value="1"/>
</dbReference>
<dbReference type="Gene3D" id="3.30.70.270">
    <property type="match status" value="1"/>
</dbReference>
<dbReference type="AlphaFoldDB" id="A0A1W1H568"/>
<comment type="catalytic activity">
    <reaction evidence="2">
        <text>2 GTP = 3',3'-c-di-GMP + 2 diphosphate</text>
        <dbReference type="Rhea" id="RHEA:24898"/>
        <dbReference type="ChEBI" id="CHEBI:33019"/>
        <dbReference type="ChEBI" id="CHEBI:37565"/>
        <dbReference type="ChEBI" id="CHEBI:58805"/>
        <dbReference type="EC" id="2.7.7.65"/>
    </reaction>
</comment>
<dbReference type="InterPro" id="IPR043128">
    <property type="entry name" value="Rev_trsase/Diguanyl_cyclase"/>
</dbReference>
<dbReference type="STRING" id="1246637.MTBBW1_1050007"/>
<feature type="domain" description="PAS" evidence="3">
    <location>
        <begin position="8"/>
        <end position="59"/>
    </location>
</feature>
<dbReference type="InterPro" id="IPR050469">
    <property type="entry name" value="Diguanylate_Cyclase"/>
</dbReference>
<dbReference type="SUPFAM" id="SSF55073">
    <property type="entry name" value="Nucleotide cyclase"/>
    <property type="match status" value="1"/>
</dbReference>
<dbReference type="FunFam" id="3.30.70.270:FF:000001">
    <property type="entry name" value="Diguanylate cyclase domain protein"/>
    <property type="match status" value="1"/>
</dbReference>
<proteinExistence type="predicted"/>
<dbReference type="PROSITE" id="PS50112">
    <property type="entry name" value="PAS"/>
    <property type="match status" value="1"/>
</dbReference>
<dbReference type="NCBIfam" id="TIGR00229">
    <property type="entry name" value="sensory_box"/>
    <property type="match status" value="1"/>
</dbReference>
<dbReference type="GO" id="GO:0006355">
    <property type="term" value="P:regulation of DNA-templated transcription"/>
    <property type="evidence" value="ECO:0007669"/>
    <property type="project" value="InterPro"/>
</dbReference>
<keyword evidence="6" id="KW-1185">Reference proteome</keyword>
<dbReference type="InterPro" id="IPR000014">
    <property type="entry name" value="PAS"/>
</dbReference>
<accession>A0A1W1H568</accession>
<dbReference type="Proteomes" id="UP000191931">
    <property type="component" value="Unassembled WGS sequence"/>
</dbReference>
<evidence type="ECO:0000256" key="2">
    <source>
        <dbReference type="ARBA" id="ARBA00034247"/>
    </source>
</evidence>
<evidence type="ECO:0000313" key="5">
    <source>
        <dbReference type="EMBL" id="SLM27633.1"/>
    </source>
</evidence>
<dbReference type="Pfam" id="PF00990">
    <property type="entry name" value="GGDEF"/>
    <property type="match status" value="1"/>
</dbReference>
<dbReference type="SUPFAM" id="SSF55785">
    <property type="entry name" value="PYP-like sensor domain (PAS domain)"/>
    <property type="match status" value="1"/>
</dbReference>
<protein>
    <recommendedName>
        <fullName evidence="1">diguanylate cyclase</fullName>
        <ecNumber evidence="1">2.7.7.65</ecNumber>
    </recommendedName>
</protein>
<dbReference type="Pfam" id="PF00989">
    <property type="entry name" value="PAS"/>
    <property type="match status" value="1"/>
</dbReference>
<dbReference type="InterPro" id="IPR013767">
    <property type="entry name" value="PAS_fold"/>
</dbReference>
<name>A0A1W1H568_9BACT</name>
<sequence length="335" mass="38759">MKTMSIENIETLNDIIDNINIGVTVLDEHNHVVFWNQFMAKHSGINAADLIGKNLFDVFTYLPKPWMELKLKSVRLIKNYSFVSWTQKPFLFRFGHSSMMKGESIEFMHQDCTFIPIKNISTGETYVCITIHDMTDVVISQMKLTEINDINKTLEQMTNHDNLTSLYNRLYVEKQIDFEFNKAKRYGNVFSVIFFDIDKFKIINDTHGHLAGDQVLINVADTIKRQLRTSDIIGRYGGEEFFILLPETNLESASTLSQRLRMAIEKMSTNYQGFDIKITISLGVVQFRPDIKNYLQMIHEADIALYHSKQNGRNAVTRYKITGCELMNCPIPKPE</sequence>
<dbReference type="PANTHER" id="PTHR45138:SF9">
    <property type="entry name" value="DIGUANYLATE CYCLASE DGCM-RELATED"/>
    <property type="match status" value="1"/>
</dbReference>
<dbReference type="EC" id="2.7.7.65" evidence="1"/>
<dbReference type="InterPro" id="IPR035965">
    <property type="entry name" value="PAS-like_dom_sf"/>
</dbReference>
<dbReference type="CDD" id="cd00130">
    <property type="entry name" value="PAS"/>
    <property type="match status" value="1"/>
</dbReference>
<gene>
    <name evidence="5" type="ORF">MTBBW1_1050007</name>
</gene>